<dbReference type="GO" id="GO:0005737">
    <property type="term" value="C:cytoplasm"/>
    <property type="evidence" value="ECO:0007669"/>
    <property type="project" value="TreeGrafter"/>
</dbReference>
<evidence type="ECO:0000313" key="5">
    <source>
        <dbReference type="Proteomes" id="UP000305836"/>
    </source>
</evidence>
<dbReference type="RefSeq" id="WP_137257318.1">
    <property type="nucleotide sequence ID" value="NZ_JBHSPQ010000003.1"/>
</dbReference>
<name>A0A4U3LL91_9ACTN</name>
<accession>A0A4U3LL91</accession>
<dbReference type="EMBL" id="SZPZ01000004">
    <property type="protein sequence ID" value="TKK76451.1"/>
    <property type="molecule type" value="Genomic_DNA"/>
</dbReference>
<dbReference type="SUPFAM" id="SSF46894">
    <property type="entry name" value="C-terminal effector domain of the bipartite response regulators"/>
    <property type="match status" value="1"/>
</dbReference>
<keyword evidence="2" id="KW-0067">ATP-binding</keyword>
<protein>
    <submittedName>
        <fullName evidence="4">LuxR family transcriptional regulator</fullName>
    </submittedName>
</protein>
<dbReference type="InterPro" id="IPR041664">
    <property type="entry name" value="AAA_16"/>
</dbReference>
<dbReference type="GO" id="GO:0005524">
    <property type="term" value="F:ATP binding"/>
    <property type="evidence" value="ECO:0007669"/>
    <property type="project" value="UniProtKB-KW"/>
</dbReference>
<dbReference type="Gene3D" id="1.10.10.10">
    <property type="entry name" value="Winged helix-like DNA-binding domain superfamily/Winged helix DNA-binding domain"/>
    <property type="match status" value="1"/>
</dbReference>
<dbReference type="OrthoDB" id="3514764at2"/>
<keyword evidence="5" id="KW-1185">Reference proteome</keyword>
<dbReference type="SUPFAM" id="SSF52540">
    <property type="entry name" value="P-loop containing nucleoside triphosphate hydrolases"/>
    <property type="match status" value="1"/>
</dbReference>
<keyword evidence="1" id="KW-0547">Nucleotide-binding</keyword>
<sequence length="914" mass="97972">MTTSGNELELRGRRPECARLDQVVAGVRSGSGQVLVVRGEAGVGKSALLEYLVSRAEGCRVVRASGVESEMELPFAGLHQLCLPLLEFRDRLPDPQRDALGVAFGLSVGGPPDRFLVGAATLSLLSAASDRSPLLCVIDDAQWLDQASGQTLTFVGRRLFADRIGLVFSLREPVTGPEWRGFPELSVGGLADEYAGSLLDSVVPGRLDEHVRGRIVAETRGNPLALLELPRGLTAAQLAGGFERPDARPIANQIEQNFARRVQALPADTQRLLLTAAAEPVGDVPLLVRALTILDVPMGTAEAAETAGLIDIGARVRFRHPLVRSATYRSADPADRRAVHQALAEAIDPDLDPDRRAWHRAQGADGPDEDVAAELVSSAARAQRRGGMAASSAFLQRATELTPDPATRSIRALAAAQVSLAAGAFETALGLLSTATQGPLNGLHQARVKLVRSQLTFASGHSVAALPLLLEAARRLEPLDLGLARDTYLEAIAAGQFAGRYGSEAGIAYISRLAQAVPPSEPPRKRDLVYRAVTTLFADGYPDVVEPAGEAMRAFSAENGTTDADDLTWMWLAALLAVNLWDDENWEVLTARHLRIARELGDLNQLPLVLHHRVMLSLFSGELAAAAALLAEVRTIHEATGVELASYGQLALAAWRGRPDAATMIAGSLEDSAARGEGGAVSFGHMTKALLRIGQSQYAEALEAAFVATEYPEELGPANWVLPDLIEAAVRVGRPERAAEGYERLREQALACGTDWGLGVLARATGLLSTGQAAEAAYQESIERLGRTRMRMDLARTHLVYGEWLRREGRRQDARGQLRTAYKLFSAAGAGAFAERAGRELTATGEVLDERRADGSPGRDSLTAQEAHIAELAGTGLTNAEIGAQMFLSQHTVEWHLRKVFAKLGITSRKQLRP</sequence>
<proteinExistence type="predicted"/>
<dbReference type="AlphaFoldDB" id="A0A4U3LL91"/>
<dbReference type="GO" id="GO:0006355">
    <property type="term" value="P:regulation of DNA-templated transcription"/>
    <property type="evidence" value="ECO:0007669"/>
    <property type="project" value="InterPro"/>
</dbReference>
<dbReference type="GO" id="GO:0003677">
    <property type="term" value="F:DNA binding"/>
    <property type="evidence" value="ECO:0007669"/>
    <property type="project" value="InterPro"/>
</dbReference>
<evidence type="ECO:0000259" key="3">
    <source>
        <dbReference type="PROSITE" id="PS50043"/>
    </source>
</evidence>
<dbReference type="PRINTS" id="PR00038">
    <property type="entry name" value="HTHLUXR"/>
</dbReference>
<gene>
    <name evidence="4" type="ORF">FDA38_29140</name>
</gene>
<evidence type="ECO:0000256" key="2">
    <source>
        <dbReference type="ARBA" id="ARBA00022840"/>
    </source>
</evidence>
<evidence type="ECO:0000313" key="4">
    <source>
        <dbReference type="EMBL" id="TKK76451.1"/>
    </source>
</evidence>
<dbReference type="InterPro" id="IPR000792">
    <property type="entry name" value="Tscrpt_reg_LuxR_C"/>
</dbReference>
<comment type="caution">
    <text evidence="4">The sequence shown here is derived from an EMBL/GenBank/DDBJ whole genome shotgun (WGS) entry which is preliminary data.</text>
</comment>
<dbReference type="InterPro" id="IPR036388">
    <property type="entry name" value="WH-like_DNA-bd_sf"/>
</dbReference>
<dbReference type="CDD" id="cd06170">
    <property type="entry name" value="LuxR_C_like"/>
    <property type="match status" value="1"/>
</dbReference>
<dbReference type="SMART" id="SM00421">
    <property type="entry name" value="HTH_LUXR"/>
    <property type="match status" value="1"/>
</dbReference>
<reference evidence="4 5" key="1">
    <citation type="submission" date="2019-04" db="EMBL/GenBank/DDBJ databases">
        <title>Kribbella sp. NEAU-THZ 27 nov., a novel actinomycete isolated from soil.</title>
        <authorList>
            <person name="Duan L."/>
        </authorList>
    </citation>
    <scope>NUCLEOTIDE SEQUENCE [LARGE SCALE GENOMIC DNA]</scope>
    <source>
        <strain evidence="5">NEAU-THZ27</strain>
    </source>
</reference>
<dbReference type="Pfam" id="PF13191">
    <property type="entry name" value="AAA_16"/>
    <property type="match status" value="1"/>
</dbReference>
<evidence type="ECO:0000256" key="1">
    <source>
        <dbReference type="ARBA" id="ARBA00022741"/>
    </source>
</evidence>
<dbReference type="InterPro" id="IPR016032">
    <property type="entry name" value="Sig_transdc_resp-reg_C-effctor"/>
</dbReference>
<organism evidence="4 5">
    <name type="scientific">Kribbella jiaozuonensis</name>
    <dbReference type="NCBI Taxonomy" id="2575441"/>
    <lineage>
        <taxon>Bacteria</taxon>
        <taxon>Bacillati</taxon>
        <taxon>Actinomycetota</taxon>
        <taxon>Actinomycetes</taxon>
        <taxon>Propionibacteriales</taxon>
        <taxon>Kribbellaceae</taxon>
        <taxon>Kribbella</taxon>
    </lineage>
</organism>
<dbReference type="InterPro" id="IPR027417">
    <property type="entry name" value="P-loop_NTPase"/>
</dbReference>
<dbReference type="Pfam" id="PF00196">
    <property type="entry name" value="GerE"/>
    <property type="match status" value="1"/>
</dbReference>
<dbReference type="GO" id="GO:0004016">
    <property type="term" value="F:adenylate cyclase activity"/>
    <property type="evidence" value="ECO:0007669"/>
    <property type="project" value="TreeGrafter"/>
</dbReference>
<dbReference type="Proteomes" id="UP000305836">
    <property type="component" value="Unassembled WGS sequence"/>
</dbReference>
<dbReference type="PANTHER" id="PTHR16305:SF35">
    <property type="entry name" value="TRANSCRIPTIONAL ACTIVATOR DOMAIN"/>
    <property type="match status" value="1"/>
</dbReference>
<dbReference type="PROSITE" id="PS50043">
    <property type="entry name" value="HTH_LUXR_2"/>
    <property type="match status" value="1"/>
</dbReference>
<dbReference type="PANTHER" id="PTHR16305">
    <property type="entry name" value="TESTICULAR SOLUBLE ADENYLYL CYCLASE"/>
    <property type="match status" value="1"/>
</dbReference>
<feature type="domain" description="HTH luxR-type" evidence="3">
    <location>
        <begin position="855"/>
        <end position="914"/>
    </location>
</feature>